<gene>
    <name evidence="9" type="ORF">LOC68_00695</name>
</gene>
<dbReference type="InterPro" id="IPR014284">
    <property type="entry name" value="RNA_pol_sigma-70_dom"/>
</dbReference>
<evidence type="ECO:0000256" key="4">
    <source>
        <dbReference type="ARBA" id="ARBA00023125"/>
    </source>
</evidence>
<keyword evidence="4" id="KW-0238">DNA-binding</keyword>
<dbReference type="Gene3D" id="1.10.1740.10">
    <property type="match status" value="1"/>
</dbReference>
<keyword evidence="10" id="KW-1185">Reference proteome</keyword>
<dbReference type="SUPFAM" id="SSF88946">
    <property type="entry name" value="Sigma2 domain of RNA polymerase sigma factors"/>
    <property type="match status" value="1"/>
</dbReference>
<dbReference type="PANTHER" id="PTHR43133">
    <property type="entry name" value="RNA POLYMERASE ECF-TYPE SIGMA FACTO"/>
    <property type="match status" value="1"/>
</dbReference>
<dbReference type="EMBL" id="JAJKFT010000001">
    <property type="protein sequence ID" value="MCC9626912.1"/>
    <property type="molecule type" value="Genomic_DNA"/>
</dbReference>
<dbReference type="InterPro" id="IPR013325">
    <property type="entry name" value="RNA_pol_sigma_r2"/>
</dbReference>
<evidence type="ECO:0000259" key="7">
    <source>
        <dbReference type="Pfam" id="PF04542"/>
    </source>
</evidence>
<dbReference type="NCBIfam" id="TIGR02937">
    <property type="entry name" value="sigma70-ECF"/>
    <property type="match status" value="1"/>
</dbReference>
<dbReference type="Proteomes" id="UP001139103">
    <property type="component" value="Unassembled WGS sequence"/>
</dbReference>
<accession>A0A9X1MII3</accession>
<dbReference type="Pfam" id="PF08281">
    <property type="entry name" value="Sigma70_r4_2"/>
    <property type="match status" value="1"/>
</dbReference>
<proteinExistence type="inferred from homology"/>
<feature type="region of interest" description="Disordered" evidence="6">
    <location>
        <begin position="1"/>
        <end position="29"/>
    </location>
</feature>
<evidence type="ECO:0000256" key="3">
    <source>
        <dbReference type="ARBA" id="ARBA00023082"/>
    </source>
</evidence>
<feature type="domain" description="RNA polymerase sigma-70 region 2" evidence="7">
    <location>
        <begin position="52"/>
        <end position="118"/>
    </location>
</feature>
<sequence>MNTAKTPDISRRNSELAASKKVNEESIPPGVDPLAEVAAACRQGNMAARRQLYDACSEHVFRVAARIAGPQDAADVTQQVFLQAFRSIDKFDGRSKFETWLHRIAVNEALQHLRRNRRHKHSDLDWEPEEESTAPGERTEQKEALEQALASIDPELRSIFLLREVEDYSYHEIAESLHIPEGTVGSRLNRARRELKRQLQDLGYSDM</sequence>
<dbReference type="GO" id="GO:0016987">
    <property type="term" value="F:sigma factor activity"/>
    <property type="evidence" value="ECO:0007669"/>
    <property type="project" value="UniProtKB-KW"/>
</dbReference>
<evidence type="ECO:0000256" key="5">
    <source>
        <dbReference type="ARBA" id="ARBA00023163"/>
    </source>
</evidence>
<dbReference type="InterPro" id="IPR039425">
    <property type="entry name" value="RNA_pol_sigma-70-like"/>
</dbReference>
<dbReference type="InterPro" id="IPR013324">
    <property type="entry name" value="RNA_pol_sigma_r3/r4-like"/>
</dbReference>
<dbReference type="CDD" id="cd06171">
    <property type="entry name" value="Sigma70_r4"/>
    <property type="match status" value="1"/>
</dbReference>
<keyword evidence="5" id="KW-0804">Transcription</keyword>
<keyword evidence="3" id="KW-0731">Sigma factor</keyword>
<dbReference type="GO" id="GO:0006352">
    <property type="term" value="P:DNA-templated transcription initiation"/>
    <property type="evidence" value="ECO:0007669"/>
    <property type="project" value="InterPro"/>
</dbReference>
<dbReference type="Pfam" id="PF04542">
    <property type="entry name" value="Sigma70_r2"/>
    <property type="match status" value="1"/>
</dbReference>
<evidence type="ECO:0000313" key="10">
    <source>
        <dbReference type="Proteomes" id="UP001139103"/>
    </source>
</evidence>
<evidence type="ECO:0000256" key="6">
    <source>
        <dbReference type="SAM" id="MobiDB-lite"/>
    </source>
</evidence>
<dbReference type="RefSeq" id="WP_230214387.1">
    <property type="nucleotide sequence ID" value="NZ_JAJKFT010000001.1"/>
</dbReference>
<feature type="domain" description="RNA polymerase sigma factor 70 region 4 type 2" evidence="8">
    <location>
        <begin position="143"/>
        <end position="195"/>
    </location>
</feature>
<comment type="caution">
    <text evidence="9">The sequence shown here is derived from an EMBL/GenBank/DDBJ whole genome shotgun (WGS) entry which is preliminary data.</text>
</comment>
<evidence type="ECO:0000256" key="2">
    <source>
        <dbReference type="ARBA" id="ARBA00023015"/>
    </source>
</evidence>
<dbReference type="AlphaFoldDB" id="A0A9X1MII3"/>
<keyword evidence="2" id="KW-0805">Transcription regulation</keyword>
<dbReference type="GO" id="GO:0003677">
    <property type="term" value="F:DNA binding"/>
    <property type="evidence" value="ECO:0007669"/>
    <property type="project" value="UniProtKB-KW"/>
</dbReference>
<evidence type="ECO:0000256" key="1">
    <source>
        <dbReference type="ARBA" id="ARBA00010641"/>
    </source>
</evidence>
<evidence type="ECO:0000313" key="9">
    <source>
        <dbReference type="EMBL" id="MCC9626912.1"/>
    </source>
</evidence>
<feature type="region of interest" description="Disordered" evidence="6">
    <location>
        <begin position="117"/>
        <end position="143"/>
    </location>
</feature>
<organism evidence="9 10">
    <name type="scientific">Blastopirellula sediminis</name>
    <dbReference type="NCBI Taxonomy" id="2894196"/>
    <lineage>
        <taxon>Bacteria</taxon>
        <taxon>Pseudomonadati</taxon>
        <taxon>Planctomycetota</taxon>
        <taxon>Planctomycetia</taxon>
        <taxon>Pirellulales</taxon>
        <taxon>Pirellulaceae</taxon>
        <taxon>Blastopirellula</taxon>
    </lineage>
</organism>
<dbReference type="InterPro" id="IPR036388">
    <property type="entry name" value="WH-like_DNA-bd_sf"/>
</dbReference>
<protein>
    <submittedName>
        <fullName evidence="9">RNA polymerase sigma factor</fullName>
    </submittedName>
</protein>
<reference evidence="9" key="1">
    <citation type="submission" date="2021-11" db="EMBL/GenBank/DDBJ databases">
        <title>Genome sequence.</title>
        <authorList>
            <person name="Sun Q."/>
        </authorList>
    </citation>
    <scope>NUCLEOTIDE SEQUENCE</scope>
    <source>
        <strain evidence="9">JC732</strain>
    </source>
</reference>
<dbReference type="Gene3D" id="1.10.10.10">
    <property type="entry name" value="Winged helix-like DNA-binding domain superfamily/Winged helix DNA-binding domain"/>
    <property type="match status" value="1"/>
</dbReference>
<comment type="similarity">
    <text evidence="1">Belongs to the sigma-70 factor family. ECF subfamily.</text>
</comment>
<name>A0A9X1MII3_9BACT</name>
<dbReference type="InterPro" id="IPR007627">
    <property type="entry name" value="RNA_pol_sigma70_r2"/>
</dbReference>
<evidence type="ECO:0000259" key="8">
    <source>
        <dbReference type="Pfam" id="PF08281"/>
    </source>
</evidence>
<dbReference type="SUPFAM" id="SSF88659">
    <property type="entry name" value="Sigma3 and sigma4 domains of RNA polymerase sigma factors"/>
    <property type="match status" value="1"/>
</dbReference>
<dbReference type="InterPro" id="IPR013249">
    <property type="entry name" value="RNA_pol_sigma70_r4_t2"/>
</dbReference>
<dbReference type="PANTHER" id="PTHR43133:SF8">
    <property type="entry name" value="RNA POLYMERASE SIGMA FACTOR HI_1459-RELATED"/>
    <property type="match status" value="1"/>
</dbReference>